<gene>
    <name evidence="2" type="ORF">GS429_05975</name>
</gene>
<name>A0A6B0VJ94_9EURY</name>
<evidence type="ECO:0000313" key="2">
    <source>
        <dbReference type="EMBL" id="MXV61620.1"/>
    </source>
</evidence>
<dbReference type="RefSeq" id="WP_328821265.1">
    <property type="nucleotide sequence ID" value="NZ_WUYX01000022.1"/>
</dbReference>
<protein>
    <submittedName>
        <fullName evidence="2">Metal-dependent hydrolase</fullName>
    </submittedName>
</protein>
<dbReference type="GO" id="GO:0016787">
    <property type="term" value="F:hydrolase activity"/>
    <property type="evidence" value="ECO:0007669"/>
    <property type="project" value="UniProtKB-KW"/>
</dbReference>
<reference evidence="2 3" key="1">
    <citation type="submission" date="2020-01" db="EMBL/GenBank/DDBJ databases">
        <title>Natronorubrum sp. JWXQ-INN 674 isolated from Inner Mongolia Autonomous Region of China.</title>
        <authorList>
            <person name="Xue Q."/>
        </authorList>
    </citation>
    <scope>NUCLEOTIDE SEQUENCE [LARGE SCALE GENOMIC DNA]</scope>
    <source>
        <strain evidence="2 3">JWXQ-INN-674</strain>
    </source>
</reference>
<feature type="transmembrane region" description="Helical" evidence="1">
    <location>
        <begin position="61"/>
        <end position="79"/>
    </location>
</feature>
<dbReference type="AlphaFoldDB" id="A0A6B0VJ94"/>
<comment type="caution">
    <text evidence="2">The sequence shown here is derived from an EMBL/GenBank/DDBJ whole genome shotgun (WGS) entry which is preliminary data.</text>
</comment>
<sequence length="162" mass="16657">MHRTGHYGAALIFYAPLGLLITLLINLEFAFVGGAGAVALSMIPDWDMKIPGIKHRGITHTIHFAVFVSALVGLGGFVLGVQSTLAAGLVLGGFAFAVSTVSLGSHIAADALTPAGVEPFLDDRHYSYDIARAANPIANYGLLAFGVLVTGLAVLTAGVLGL</sequence>
<feature type="transmembrane region" description="Helical" evidence="1">
    <location>
        <begin position="140"/>
        <end position="160"/>
    </location>
</feature>
<keyword evidence="1" id="KW-0812">Transmembrane</keyword>
<keyword evidence="1" id="KW-1133">Transmembrane helix</keyword>
<feature type="transmembrane region" description="Helical" evidence="1">
    <location>
        <begin position="85"/>
        <end position="104"/>
    </location>
</feature>
<organism evidence="2 3">
    <name type="scientific">Natronorubrum halalkaliphilum</name>
    <dbReference type="NCBI Taxonomy" id="2691917"/>
    <lineage>
        <taxon>Archaea</taxon>
        <taxon>Methanobacteriati</taxon>
        <taxon>Methanobacteriota</taxon>
        <taxon>Stenosarchaea group</taxon>
        <taxon>Halobacteria</taxon>
        <taxon>Halobacteriales</taxon>
        <taxon>Natrialbaceae</taxon>
        <taxon>Natronorubrum</taxon>
    </lineage>
</organism>
<dbReference type="EMBL" id="WUYX01000022">
    <property type="protein sequence ID" value="MXV61620.1"/>
    <property type="molecule type" value="Genomic_DNA"/>
</dbReference>
<feature type="transmembrane region" description="Helical" evidence="1">
    <location>
        <begin position="12"/>
        <end position="40"/>
    </location>
</feature>
<dbReference type="Proteomes" id="UP000434101">
    <property type="component" value="Unassembled WGS sequence"/>
</dbReference>
<keyword evidence="3" id="KW-1185">Reference proteome</keyword>
<keyword evidence="2" id="KW-0378">Hydrolase</keyword>
<keyword evidence="1" id="KW-0472">Membrane</keyword>
<proteinExistence type="predicted"/>
<evidence type="ECO:0000256" key="1">
    <source>
        <dbReference type="SAM" id="Phobius"/>
    </source>
</evidence>
<dbReference type="InterPro" id="IPR007404">
    <property type="entry name" value="YdjM-like"/>
</dbReference>
<accession>A0A6B0VJ94</accession>
<dbReference type="Pfam" id="PF04307">
    <property type="entry name" value="YdjM"/>
    <property type="match status" value="1"/>
</dbReference>
<evidence type="ECO:0000313" key="3">
    <source>
        <dbReference type="Proteomes" id="UP000434101"/>
    </source>
</evidence>